<dbReference type="InterPro" id="IPR018891">
    <property type="entry name" value="AIPR_C"/>
</dbReference>
<evidence type="ECO:0000313" key="3">
    <source>
        <dbReference type="Proteomes" id="UP000694460"/>
    </source>
</evidence>
<name>A0ABS5A381_9MYCO</name>
<gene>
    <name evidence="2" type="ORF">JOF57_006192</name>
</gene>
<accession>A0ABS5A381</accession>
<organism evidence="2 3">
    <name type="scientific">Mycolicibacterium lutetiense</name>
    <dbReference type="NCBI Taxonomy" id="1641992"/>
    <lineage>
        <taxon>Bacteria</taxon>
        <taxon>Bacillati</taxon>
        <taxon>Actinomycetota</taxon>
        <taxon>Actinomycetes</taxon>
        <taxon>Mycobacteriales</taxon>
        <taxon>Mycobacteriaceae</taxon>
        <taxon>Mycolicibacterium</taxon>
    </lineage>
</organism>
<sequence length="563" mass="61592">MGTVQLNQIRNKVLSTCGTLVDVSDVPLDQQDTARLTRGLAAWALTQVAGVTDTEAAAAITDGFDDNGVDAVLVANNSGNTVVYLVQSKWKQDGKGSPAVGDVHKFVKGLQDIINVKFDRFNEKVRAKQAEIEGALSCAEVKLVLILAHSGIDPLSDNAKRPIEDVMEEINDASDTISFQMVTQRELHSFLTREVRGVKPDLDVTVYDWGSVTEPYTAFYGQVEAVDIAEWFTEHGSSLFAENLRLYLGHQSDVNASIIETLAAHPEQFWYLNNGITVLCESVARGAINSTSKKVGKFAFRGVSVVNGAQTVGCIGKAVRDHAEAVADARVLVRFISLEHCPEHFGSEVTRGTNTQNRVERRDFVALDPEQTRFAEELAIDNVRYAIRSGETVPASATGFTVIEATIAMACAHPTHELAVQAKREIGRLWVGAEDQNPTSQYRQLFHSGLHGSDLWRAVQGLRAVEAALAEEQAKREGRDRLIGAQGNRLIAYQVFQRLKPGWMTNPAVDIAATLTEIPDLVGPVYAATIEAVNTRFQSNYVASLFKNASRCGDVVRHVKDTM</sequence>
<comment type="caution">
    <text evidence="2">The sequence shown here is derived from an EMBL/GenBank/DDBJ whole genome shotgun (WGS) entry which is preliminary data.</text>
</comment>
<dbReference type="Proteomes" id="UP000694460">
    <property type="component" value="Unassembled WGS sequence"/>
</dbReference>
<proteinExistence type="predicted"/>
<dbReference type="RefSeq" id="WP_209923869.1">
    <property type="nucleotide sequence ID" value="NZ_JAGIOP010000003.1"/>
</dbReference>
<reference evidence="2 3" key="1">
    <citation type="submission" date="2021-03" db="EMBL/GenBank/DDBJ databases">
        <title>Sequencing the genomes of 1000 actinobacteria strains.</title>
        <authorList>
            <person name="Klenk H.-P."/>
        </authorList>
    </citation>
    <scope>NUCLEOTIDE SEQUENCE [LARGE SCALE GENOMIC DNA]</scope>
    <source>
        <strain evidence="2 3">DSM 46713</strain>
    </source>
</reference>
<evidence type="ECO:0000313" key="2">
    <source>
        <dbReference type="EMBL" id="MBP2456216.1"/>
    </source>
</evidence>
<dbReference type="Pfam" id="PF10592">
    <property type="entry name" value="AIPR"/>
    <property type="match status" value="1"/>
</dbReference>
<dbReference type="EMBL" id="JAGIOP010000003">
    <property type="protein sequence ID" value="MBP2456216.1"/>
    <property type="molecule type" value="Genomic_DNA"/>
</dbReference>
<evidence type="ECO:0000259" key="1">
    <source>
        <dbReference type="Pfam" id="PF10592"/>
    </source>
</evidence>
<feature type="domain" description="Abortive phage infection protein C-terminal" evidence="1">
    <location>
        <begin position="240"/>
        <end position="398"/>
    </location>
</feature>
<protein>
    <recommendedName>
        <fullName evidence="1">Abortive phage infection protein C-terminal domain-containing protein</fullName>
    </recommendedName>
</protein>
<keyword evidence="3" id="KW-1185">Reference proteome</keyword>